<comment type="caution">
    <text evidence="10">The sequence shown here is derived from an EMBL/GenBank/DDBJ whole genome shotgun (WGS) entry which is preliminary data.</text>
</comment>
<dbReference type="Gene3D" id="3.30.70.560">
    <property type="entry name" value="7,8-Dihydro-6-hydroxymethylpterin-pyrophosphokinase HPPK"/>
    <property type="match status" value="1"/>
</dbReference>
<proteinExistence type="predicted"/>
<evidence type="ECO:0000256" key="3">
    <source>
        <dbReference type="ARBA" id="ARBA00013253"/>
    </source>
</evidence>
<dbReference type="STRING" id="1073574.GOARA_053_00140"/>
<keyword evidence="4" id="KW-0808">Transferase</keyword>
<dbReference type="OrthoDB" id="9808041at2"/>
<dbReference type="InterPro" id="IPR000550">
    <property type="entry name" value="Hppk"/>
</dbReference>
<dbReference type="GO" id="GO:0046654">
    <property type="term" value="P:tetrahydrofolate biosynthetic process"/>
    <property type="evidence" value="ECO:0007669"/>
    <property type="project" value="UniProtKB-UniPathway"/>
</dbReference>
<evidence type="ECO:0000256" key="1">
    <source>
        <dbReference type="ARBA" id="ARBA00000198"/>
    </source>
</evidence>
<keyword evidence="7" id="KW-0067">ATP-binding</keyword>
<dbReference type="PANTHER" id="PTHR43071:SF1">
    <property type="entry name" value="2-AMINO-4-HYDROXY-6-HYDROXYMETHYLDIHYDROPTERIDINE PYROPHOSPHOKINASE"/>
    <property type="match status" value="1"/>
</dbReference>
<keyword evidence="5" id="KW-0547">Nucleotide-binding</keyword>
<dbReference type="GO" id="GO:0003848">
    <property type="term" value="F:2-amino-4-hydroxy-6-hydroxymethyldihydropteridine diphosphokinase activity"/>
    <property type="evidence" value="ECO:0007669"/>
    <property type="project" value="UniProtKB-EC"/>
</dbReference>
<dbReference type="SUPFAM" id="SSF55083">
    <property type="entry name" value="6-hydroxymethyl-7,8-dihydropterin pyrophosphokinase, HPPK"/>
    <property type="match status" value="1"/>
</dbReference>
<dbReference type="NCBIfam" id="TIGR01498">
    <property type="entry name" value="folK"/>
    <property type="match status" value="1"/>
</dbReference>
<dbReference type="AlphaFoldDB" id="G7H2W3"/>
<evidence type="ECO:0000313" key="11">
    <source>
        <dbReference type="Proteomes" id="UP000035088"/>
    </source>
</evidence>
<comment type="catalytic activity">
    <reaction evidence="1">
        <text>6-hydroxymethyl-7,8-dihydropterin + ATP = (7,8-dihydropterin-6-yl)methyl diphosphate + AMP + H(+)</text>
        <dbReference type="Rhea" id="RHEA:11412"/>
        <dbReference type="ChEBI" id="CHEBI:15378"/>
        <dbReference type="ChEBI" id="CHEBI:30616"/>
        <dbReference type="ChEBI" id="CHEBI:44841"/>
        <dbReference type="ChEBI" id="CHEBI:72950"/>
        <dbReference type="ChEBI" id="CHEBI:456215"/>
        <dbReference type="EC" id="2.7.6.3"/>
    </reaction>
</comment>
<dbReference type="GO" id="GO:0016301">
    <property type="term" value="F:kinase activity"/>
    <property type="evidence" value="ECO:0007669"/>
    <property type="project" value="UniProtKB-KW"/>
</dbReference>
<accession>G7H2W3</accession>
<evidence type="ECO:0000256" key="7">
    <source>
        <dbReference type="ARBA" id="ARBA00022840"/>
    </source>
</evidence>
<keyword evidence="11" id="KW-1185">Reference proteome</keyword>
<reference evidence="10 11" key="1">
    <citation type="submission" date="2011-11" db="EMBL/GenBank/DDBJ databases">
        <title>Whole genome shotgun sequence of Gordonia araii NBRC 100433.</title>
        <authorList>
            <person name="Yoshida Y."/>
            <person name="Hosoyama A."/>
            <person name="Tsuchikane K."/>
            <person name="Katsumata H."/>
            <person name="Yamazaki S."/>
            <person name="Fujita N."/>
        </authorList>
    </citation>
    <scope>NUCLEOTIDE SEQUENCE [LARGE SCALE GENOMIC DNA]</scope>
    <source>
        <strain evidence="10 11">NBRC 100433</strain>
    </source>
</reference>
<comment type="pathway">
    <text evidence="2">Cofactor biosynthesis; tetrahydrofolate biosynthesis; 2-amino-4-hydroxy-6-hydroxymethyl-7,8-dihydropteridine diphosphate from 7,8-dihydroneopterin triphosphate: step 4/4.</text>
</comment>
<name>G7H2W3_9ACTN</name>
<evidence type="ECO:0000256" key="6">
    <source>
        <dbReference type="ARBA" id="ARBA00022777"/>
    </source>
</evidence>
<dbReference type="EMBL" id="BAEE01000053">
    <property type="protein sequence ID" value="GAB10188.1"/>
    <property type="molecule type" value="Genomic_DNA"/>
</dbReference>
<dbReference type="Pfam" id="PF01288">
    <property type="entry name" value="HPPK"/>
    <property type="match status" value="1"/>
</dbReference>
<dbReference type="PANTHER" id="PTHR43071">
    <property type="entry name" value="2-AMINO-4-HYDROXY-6-HYDROXYMETHYLDIHYDROPTERIDINE PYROPHOSPHOKINASE"/>
    <property type="match status" value="1"/>
</dbReference>
<dbReference type="UniPathway" id="UPA00077">
    <property type="reaction ID" value="UER00155"/>
</dbReference>
<evidence type="ECO:0000259" key="9">
    <source>
        <dbReference type="PROSITE" id="PS00794"/>
    </source>
</evidence>
<protein>
    <recommendedName>
        <fullName evidence="3">2-amino-4-hydroxy-6-hydroxymethyldihydropteridine diphosphokinase</fullName>
        <ecNumber evidence="3">2.7.6.3</ecNumber>
    </recommendedName>
</protein>
<feature type="domain" description="7,8-dihydro-6-hydroxymethylpterin-pyrophosphokinase" evidence="9">
    <location>
        <begin position="89"/>
        <end position="100"/>
    </location>
</feature>
<dbReference type="EC" id="2.7.6.3" evidence="3"/>
<sequence>MTGSVAVLSAGSNIGDRLAHLAGVIDGFVSAGDEIRAVSPVYATPPWGGVEQDDFYNITLIVAGDRDALSWLRRGAELETAADRRRDIRWGPRTLDVDVIAVRDTAGHPVFSATDELTLPHPRAHERGFVLIPWLAVDPDARLDLPDGGSVPVADLVAGLDPDERAAISRLDVALPVSRSIRTDAGEKR</sequence>
<evidence type="ECO:0000256" key="5">
    <source>
        <dbReference type="ARBA" id="ARBA00022741"/>
    </source>
</evidence>
<evidence type="ECO:0000313" key="10">
    <source>
        <dbReference type="EMBL" id="GAB10188.1"/>
    </source>
</evidence>
<evidence type="ECO:0000256" key="4">
    <source>
        <dbReference type="ARBA" id="ARBA00022679"/>
    </source>
</evidence>
<gene>
    <name evidence="10" type="primary">folK</name>
    <name evidence="10" type="ORF">GOARA_053_00140</name>
</gene>
<dbReference type="GO" id="GO:0046656">
    <property type="term" value="P:folic acid biosynthetic process"/>
    <property type="evidence" value="ECO:0007669"/>
    <property type="project" value="UniProtKB-KW"/>
</dbReference>
<dbReference type="RefSeq" id="WP_007322263.1">
    <property type="nucleotide sequence ID" value="NZ_BAEE01000053.1"/>
</dbReference>
<keyword evidence="8" id="KW-0289">Folate biosynthesis</keyword>
<keyword evidence="6 10" id="KW-0418">Kinase</keyword>
<evidence type="ECO:0000256" key="2">
    <source>
        <dbReference type="ARBA" id="ARBA00005051"/>
    </source>
</evidence>
<dbReference type="Proteomes" id="UP000035088">
    <property type="component" value="Unassembled WGS sequence"/>
</dbReference>
<organism evidence="10 11">
    <name type="scientific">Gordonia araii NBRC 100433</name>
    <dbReference type="NCBI Taxonomy" id="1073574"/>
    <lineage>
        <taxon>Bacteria</taxon>
        <taxon>Bacillati</taxon>
        <taxon>Actinomycetota</taxon>
        <taxon>Actinomycetes</taxon>
        <taxon>Mycobacteriales</taxon>
        <taxon>Gordoniaceae</taxon>
        <taxon>Gordonia</taxon>
    </lineage>
</organism>
<dbReference type="InterPro" id="IPR035907">
    <property type="entry name" value="Hppk_sf"/>
</dbReference>
<dbReference type="PROSITE" id="PS00794">
    <property type="entry name" value="HPPK"/>
    <property type="match status" value="1"/>
</dbReference>
<dbReference type="CDD" id="cd00483">
    <property type="entry name" value="HPPK"/>
    <property type="match status" value="1"/>
</dbReference>
<evidence type="ECO:0000256" key="8">
    <source>
        <dbReference type="ARBA" id="ARBA00022909"/>
    </source>
</evidence>
<dbReference type="GO" id="GO:0005524">
    <property type="term" value="F:ATP binding"/>
    <property type="evidence" value="ECO:0007669"/>
    <property type="project" value="UniProtKB-KW"/>
</dbReference>